<feature type="domain" description="VWFC" evidence="6">
    <location>
        <begin position="247"/>
        <end position="316"/>
    </location>
</feature>
<evidence type="ECO:0000259" key="6">
    <source>
        <dbReference type="PROSITE" id="PS50184"/>
    </source>
</evidence>
<gene>
    <name evidence="8" type="ORF">SKAU_G00315720</name>
</gene>
<dbReference type="InterPro" id="IPR001007">
    <property type="entry name" value="VWF_dom"/>
</dbReference>
<evidence type="ECO:0000313" key="9">
    <source>
        <dbReference type="Proteomes" id="UP001152622"/>
    </source>
</evidence>
<dbReference type="Pfam" id="PF00094">
    <property type="entry name" value="VWD"/>
    <property type="match status" value="1"/>
</dbReference>
<evidence type="ECO:0000259" key="7">
    <source>
        <dbReference type="PROSITE" id="PS51233"/>
    </source>
</evidence>
<dbReference type="PROSITE" id="PS50184">
    <property type="entry name" value="VWFC_2"/>
    <property type="match status" value="2"/>
</dbReference>
<dbReference type="EMBL" id="JAINUF010000013">
    <property type="protein sequence ID" value="KAJ8344243.1"/>
    <property type="molecule type" value="Genomic_DNA"/>
</dbReference>
<keyword evidence="9" id="KW-1185">Reference proteome</keyword>
<dbReference type="InterPro" id="IPR006207">
    <property type="entry name" value="Cys_knot_C"/>
</dbReference>
<dbReference type="PROSITE" id="PS01225">
    <property type="entry name" value="CTCK_2"/>
    <property type="match status" value="1"/>
</dbReference>
<dbReference type="SUPFAM" id="SSF57567">
    <property type="entry name" value="Serine protease inhibitors"/>
    <property type="match status" value="1"/>
</dbReference>
<dbReference type="InterPro" id="IPR029034">
    <property type="entry name" value="Cystine-knot_cytokine"/>
</dbReference>
<organism evidence="8 9">
    <name type="scientific">Synaphobranchus kaupii</name>
    <name type="common">Kaup's arrowtooth eel</name>
    <dbReference type="NCBI Taxonomy" id="118154"/>
    <lineage>
        <taxon>Eukaryota</taxon>
        <taxon>Metazoa</taxon>
        <taxon>Chordata</taxon>
        <taxon>Craniata</taxon>
        <taxon>Vertebrata</taxon>
        <taxon>Euteleostomi</taxon>
        <taxon>Actinopterygii</taxon>
        <taxon>Neopterygii</taxon>
        <taxon>Teleostei</taxon>
        <taxon>Anguilliformes</taxon>
        <taxon>Synaphobranchidae</taxon>
        <taxon>Synaphobranchus</taxon>
    </lineage>
</organism>
<dbReference type="PANTHER" id="PTHR11339">
    <property type="entry name" value="EXTRACELLULAR MATRIX GLYCOPROTEIN RELATED"/>
    <property type="match status" value="1"/>
</dbReference>
<dbReference type="InterPro" id="IPR001846">
    <property type="entry name" value="VWF_type-D"/>
</dbReference>
<feature type="disulfide bond" evidence="4">
    <location>
        <begin position="530"/>
        <end position="582"/>
    </location>
</feature>
<dbReference type="Gene3D" id="2.10.25.10">
    <property type="entry name" value="Laminin"/>
    <property type="match status" value="1"/>
</dbReference>
<feature type="domain" description="VWFC" evidence="6">
    <location>
        <begin position="354"/>
        <end position="421"/>
    </location>
</feature>
<dbReference type="PROSITE" id="PS51233">
    <property type="entry name" value="VWFD"/>
    <property type="match status" value="1"/>
</dbReference>
<keyword evidence="1" id="KW-0677">Repeat</keyword>
<feature type="domain" description="CTCK" evidence="5">
    <location>
        <begin position="494"/>
        <end position="588"/>
    </location>
</feature>
<dbReference type="PANTHER" id="PTHR11339:SF406">
    <property type="entry name" value="MUCIN-5AC-LIKE"/>
    <property type="match status" value="1"/>
</dbReference>
<dbReference type="Pfam" id="PF08742">
    <property type="entry name" value="C8"/>
    <property type="match status" value="1"/>
</dbReference>
<keyword evidence="2 4" id="KW-1015">Disulfide bond</keyword>
<feature type="disulfide bond" evidence="4">
    <location>
        <begin position="526"/>
        <end position="580"/>
    </location>
</feature>
<feature type="disulfide bond" evidence="4">
    <location>
        <begin position="515"/>
        <end position="564"/>
    </location>
</feature>
<sequence>MNGAALPLPYPGKNIKVLHTGINLVLEIPVLEVVVTFGITGFSIDLPFKHFGNNTQGQCGTCNNNQADDCMLPSGQLVKDCAVMGDYWPAEDLYRPDCSVPPFLPTSPPVPIPTDKPCGPNSVCDLLKSSLFAECHAVVSPEPFFRGCVFDSCHMVNPTVECTSLQTYAAACLQSGICLHWRNQTEKCPSDCPADRVYKPCGPAEQPTCADTADDPSMQFLTEGCFCPDGMKLFNKESGVCVEKCGCLDPGGEPREFNEVFQYKCQDCICDQSTKTVICKPMHCPAPEVVSCNKTGFIIVNETNPKEPCCFQLVCRCDGSRCPGITPKCEVGFNPVISVPDGDCCPQYTCKPKHVCVHDGREYLPGASVPVIACQDCICTTEVDPTEGLLSPRCTSQPCNQACKPGFRYIETEDECCGRCVQSHCVVQVDGHIQLLEHGHTWSPPGNRCEVHSCLRIDGTFISTLSNIQCPTFNDSNCQPGTIQVTADGCCNVCVEKDRACKVETTKTHIVHESCQSVDEIRMAYCEGACNTYTKYSGAPLFMQHSCTCCQESRTSNRTVNLLCSNGDLVPYTYIHVEACSCRVTDCYSVNEAAMPLPFKQHSQSLP</sequence>
<evidence type="ECO:0000256" key="1">
    <source>
        <dbReference type="ARBA" id="ARBA00022737"/>
    </source>
</evidence>
<evidence type="ECO:0000256" key="2">
    <source>
        <dbReference type="ARBA" id="ARBA00023157"/>
    </source>
</evidence>
<comment type="caution">
    <text evidence="8">The sequence shown here is derived from an EMBL/GenBank/DDBJ whole genome shotgun (WGS) entry which is preliminary data.</text>
</comment>
<dbReference type="InterPro" id="IPR036084">
    <property type="entry name" value="Ser_inhib-like_sf"/>
</dbReference>
<dbReference type="OrthoDB" id="10071893at2759"/>
<dbReference type="SMART" id="SM00041">
    <property type="entry name" value="CT"/>
    <property type="match status" value="1"/>
</dbReference>
<proteinExistence type="predicted"/>
<dbReference type="AlphaFoldDB" id="A0A9Q1ESI3"/>
<evidence type="ECO:0000256" key="3">
    <source>
        <dbReference type="ARBA" id="ARBA00023180"/>
    </source>
</evidence>
<dbReference type="Proteomes" id="UP001152622">
    <property type="component" value="Chromosome 13"/>
</dbReference>
<comment type="caution">
    <text evidence="4">Lacks conserved residue(s) required for the propagation of feature annotation.</text>
</comment>
<evidence type="ECO:0000259" key="5">
    <source>
        <dbReference type="PROSITE" id="PS01225"/>
    </source>
</evidence>
<dbReference type="SMART" id="SM00214">
    <property type="entry name" value="VWC"/>
    <property type="match status" value="2"/>
</dbReference>
<feature type="domain" description="VWFD" evidence="7">
    <location>
        <begin position="1"/>
        <end position="99"/>
    </location>
</feature>
<accession>A0A9Q1ESI3</accession>
<name>A0A9Q1ESI3_SYNKA</name>
<reference evidence="8" key="1">
    <citation type="journal article" date="2023" name="Science">
        <title>Genome structures resolve the early diversification of teleost fishes.</title>
        <authorList>
            <person name="Parey E."/>
            <person name="Louis A."/>
            <person name="Montfort J."/>
            <person name="Bouchez O."/>
            <person name="Roques C."/>
            <person name="Iampietro C."/>
            <person name="Lluch J."/>
            <person name="Castinel A."/>
            <person name="Donnadieu C."/>
            <person name="Desvignes T."/>
            <person name="Floi Bucao C."/>
            <person name="Jouanno E."/>
            <person name="Wen M."/>
            <person name="Mejri S."/>
            <person name="Dirks R."/>
            <person name="Jansen H."/>
            <person name="Henkel C."/>
            <person name="Chen W.J."/>
            <person name="Zahm M."/>
            <person name="Cabau C."/>
            <person name="Klopp C."/>
            <person name="Thompson A.W."/>
            <person name="Robinson-Rechavi M."/>
            <person name="Braasch I."/>
            <person name="Lecointre G."/>
            <person name="Bobe J."/>
            <person name="Postlethwait J.H."/>
            <person name="Berthelot C."/>
            <person name="Roest Crollius H."/>
            <person name="Guiguen Y."/>
        </authorList>
    </citation>
    <scope>NUCLEOTIDE SEQUENCE</scope>
    <source>
        <strain evidence="8">WJC10195</strain>
    </source>
</reference>
<dbReference type="InterPro" id="IPR014853">
    <property type="entry name" value="VWF/SSPO/ZAN-like_Cys-rich_dom"/>
</dbReference>
<evidence type="ECO:0000313" key="8">
    <source>
        <dbReference type="EMBL" id="KAJ8344243.1"/>
    </source>
</evidence>
<dbReference type="Gene3D" id="2.10.90.10">
    <property type="entry name" value="Cystine-knot cytokines"/>
    <property type="match status" value="1"/>
</dbReference>
<keyword evidence="3" id="KW-0325">Glycoprotein</keyword>
<dbReference type="PROSITE" id="PS01185">
    <property type="entry name" value="CTCK_1"/>
    <property type="match status" value="1"/>
</dbReference>
<protein>
    <recommendedName>
        <fullName evidence="10">Intestinal mucin-like protein</fullName>
    </recommendedName>
</protein>
<evidence type="ECO:0008006" key="10">
    <source>
        <dbReference type="Google" id="ProtNLM"/>
    </source>
</evidence>
<dbReference type="PROSITE" id="PS01208">
    <property type="entry name" value="VWFC_1"/>
    <property type="match status" value="2"/>
</dbReference>
<dbReference type="CDD" id="cd19941">
    <property type="entry name" value="TIL"/>
    <property type="match status" value="1"/>
</dbReference>
<dbReference type="SMART" id="SM00832">
    <property type="entry name" value="C8"/>
    <property type="match status" value="1"/>
</dbReference>
<evidence type="ECO:0000256" key="4">
    <source>
        <dbReference type="PROSITE-ProRule" id="PRU00039"/>
    </source>
</evidence>
<dbReference type="InterPro" id="IPR050780">
    <property type="entry name" value="Mucin_vWF_Thrombospondin_sf"/>
</dbReference>